<dbReference type="EMBL" id="NQVE01000015">
    <property type="protein sequence ID" value="RAL54049.1"/>
    <property type="molecule type" value="Genomic_DNA"/>
</dbReference>
<evidence type="ECO:0000313" key="2">
    <source>
        <dbReference type="Proteomes" id="UP000249390"/>
    </source>
</evidence>
<proteinExistence type="predicted"/>
<organism evidence="1 2">
    <name type="scientific">Cuscuta australis</name>
    <dbReference type="NCBI Taxonomy" id="267555"/>
    <lineage>
        <taxon>Eukaryota</taxon>
        <taxon>Viridiplantae</taxon>
        <taxon>Streptophyta</taxon>
        <taxon>Embryophyta</taxon>
        <taxon>Tracheophyta</taxon>
        <taxon>Spermatophyta</taxon>
        <taxon>Magnoliopsida</taxon>
        <taxon>eudicotyledons</taxon>
        <taxon>Gunneridae</taxon>
        <taxon>Pentapetalae</taxon>
        <taxon>asterids</taxon>
        <taxon>lamiids</taxon>
        <taxon>Solanales</taxon>
        <taxon>Convolvulaceae</taxon>
        <taxon>Cuscuteae</taxon>
        <taxon>Cuscuta</taxon>
        <taxon>Cuscuta subgen. Grammica</taxon>
        <taxon>Cuscuta sect. Cleistogrammica</taxon>
    </lineage>
</organism>
<protein>
    <submittedName>
        <fullName evidence="1">Uncharacterized protein</fullName>
    </submittedName>
</protein>
<comment type="caution">
    <text evidence="1">The sequence shown here is derived from an EMBL/GenBank/DDBJ whole genome shotgun (WGS) entry which is preliminary data.</text>
</comment>
<keyword evidence="2" id="KW-1185">Reference proteome</keyword>
<accession>A0A328EBV0</accession>
<gene>
    <name evidence="1" type="ORF">DM860_004520</name>
</gene>
<evidence type="ECO:0000313" key="1">
    <source>
        <dbReference type="EMBL" id="RAL54049.1"/>
    </source>
</evidence>
<name>A0A328EBV0_9ASTE</name>
<sequence length="129" mass="14337">MVPVTVREIGSVSIGGSAASPNCNHKFITEEVDILLLFSVISVVFIPRLRLVRWLEVEGEVKISKLYEKGEEVFIGSRGQSWRQPSGNRPTFLGGHVDHDHGSVSWSPNPCTSLTHLSDGVDPHFWGWE</sequence>
<reference evidence="1 2" key="1">
    <citation type="submission" date="2018-06" db="EMBL/GenBank/DDBJ databases">
        <title>The Genome of Cuscuta australis (Dodder) Provides Insight into the Evolution of Plant Parasitism.</title>
        <authorList>
            <person name="Liu H."/>
        </authorList>
    </citation>
    <scope>NUCLEOTIDE SEQUENCE [LARGE SCALE GENOMIC DNA]</scope>
    <source>
        <strain evidence="2">cv. Yunnan</strain>
        <tissue evidence="1">Vines</tissue>
    </source>
</reference>
<dbReference type="Proteomes" id="UP000249390">
    <property type="component" value="Unassembled WGS sequence"/>
</dbReference>
<dbReference type="AlphaFoldDB" id="A0A328EBV0"/>